<evidence type="ECO:0000313" key="3">
    <source>
        <dbReference type="Proteomes" id="UP000321570"/>
    </source>
</evidence>
<feature type="compositionally biased region" description="Polar residues" evidence="1">
    <location>
        <begin position="9"/>
        <end position="20"/>
    </location>
</feature>
<feature type="region of interest" description="Disordered" evidence="1">
    <location>
        <begin position="35"/>
        <end position="54"/>
    </location>
</feature>
<organism evidence="2 3">
    <name type="scientific">Hymenolepis diminuta</name>
    <name type="common">Rat tapeworm</name>
    <dbReference type="NCBI Taxonomy" id="6216"/>
    <lineage>
        <taxon>Eukaryota</taxon>
        <taxon>Metazoa</taxon>
        <taxon>Spiralia</taxon>
        <taxon>Lophotrochozoa</taxon>
        <taxon>Platyhelminthes</taxon>
        <taxon>Cestoda</taxon>
        <taxon>Eucestoda</taxon>
        <taxon>Cyclophyllidea</taxon>
        <taxon>Hymenolepididae</taxon>
        <taxon>Hymenolepis</taxon>
    </lineage>
</organism>
<feature type="region of interest" description="Disordered" evidence="1">
    <location>
        <begin position="1"/>
        <end position="25"/>
    </location>
</feature>
<sequence length="152" mass="17653">MMERKEQIYTGQHLPNQAKYNQRENELKNINSKIEVSREMSDEGYHSDGNEDLPEEQCSHVELYALSICRTPEPRSTPYKNDWNCRTPKTRLSKKITCPNAPLLEKSCSSRRFLSNRPDGFHSVTGDQFKFQSVLSARLNFDSDSEDTFIEN</sequence>
<keyword evidence="3" id="KW-1185">Reference proteome</keyword>
<reference evidence="2 3" key="1">
    <citation type="submission" date="2019-07" db="EMBL/GenBank/DDBJ databases">
        <authorList>
            <person name="Jastrzebski P J."/>
            <person name="Paukszto L."/>
            <person name="Jastrzebski P J."/>
        </authorList>
    </citation>
    <scope>NUCLEOTIDE SEQUENCE [LARGE SCALE GENOMIC DNA]</scope>
    <source>
        <strain evidence="2 3">WMS-il1</strain>
    </source>
</reference>
<name>A0A564Y772_HYMDI</name>
<feature type="compositionally biased region" description="Basic and acidic residues" evidence="1">
    <location>
        <begin position="35"/>
        <end position="49"/>
    </location>
</feature>
<proteinExistence type="predicted"/>
<gene>
    <name evidence="2" type="ORF">WMSIL1_LOCUS3251</name>
</gene>
<dbReference type="AlphaFoldDB" id="A0A564Y772"/>
<accession>A0A564Y772</accession>
<protein>
    <submittedName>
        <fullName evidence="2">Uncharacterized protein</fullName>
    </submittedName>
</protein>
<evidence type="ECO:0000256" key="1">
    <source>
        <dbReference type="SAM" id="MobiDB-lite"/>
    </source>
</evidence>
<dbReference type="Proteomes" id="UP000321570">
    <property type="component" value="Unassembled WGS sequence"/>
</dbReference>
<evidence type="ECO:0000313" key="2">
    <source>
        <dbReference type="EMBL" id="VUZ42618.1"/>
    </source>
</evidence>
<dbReference type="EMBL" id="CABIJS010000089">
    <property type="protein sequence ID" value="VUZ42618.1"/>
    <property type="molecule type" value="Genomic_DNA"/>
</dbReference>